<dbReference type="PANTHER" id="PTHR13177">
    <property type="entry name" value="DEATH-ASSOCIATED PROTEIN 1"/>
    <property type="match status" value="1"/>
</dbReference>
<feature type="region of interest" description="Disordered" evidence="1">
    <location>
        <begin position="84"/>
        <end position="107"/>
    </location>
</feature>
<evidence type="ECO:0000256" key="1">
    <source>
        <dbReference type="SAM" id="MobiDB-lite"/>
    </source>
</evidence>
<dbReference type="Pfam" id="PF15228">
    <property type="entry name" value="DAP"/>
    <property type="match status" value="1"/>
</dbReference>
<feature type="compositionally biased region" description="Polar residues" evidence="1">
    <location>
        <begin position="97"/>
        <end position="107"/>
    </location>
</feature>
<dbReference type="GO" id="GO:0010507">
    <property type="term" value="P:negative regulation of autophagy"/>
    <property type="evidence" value="ECO:0007669"/>
    <property type="project" value="TreeGrafter"/>
</dbReference>
<dbReference type="InterPro" id="IPR024130">
    <property type="entry name" value="DAP1/DAPL1"/>
</dbReference>
<dbReference type="GO" id="GO:0097190">
    <property type="term" value="P:apoptotic signaling pathway"/>
    <property type="evidence" value="ECO:0007669"/>
    <property type="project" value="TreeGrafter"/>
</dbReference>
<feature type="compositionally biased region" description="Basic and acidic residues" evidence="1">
    <location>
        <begin position="34"/>
        <end position="44"/>
    </location>
</feature>
<dbReference type="GO" id="GO:0070513">
    <property type="term" value="F:death domain binding"/>
    <property type="evidence" value="ECO:0007669"/>
    <property type="project" value="TreeGrafter"/>
</dbReference>
<accession>A0A0K8R5J7</accession>
<feature type="region of interest" description="Disordered" evidence="1">
    <location>
        <begin position="34"/>
        <end position="56"/>
    </location>
</feature>
<reference evidence="2" key="1">
    <citation type="submission" date="2012-12" db="EMBL/GenBank/DDBJ databases">
        <title>Identification and characterization of a phenylalanine ammonia-lyase gene family in Isatis indigotica Fort.</title>
        <authorList>
            <person name="Liu Q."/>
            <person name="Chen J."/>
            <person name="Zhou X."/>
            <person name="Di P."/>
            <person name="Xiao Y."/>
            <person name="Xuan H."/>
            <person name="Zhang L."/>
            <person name="Chen W."/>
        </authorList>
    </citation>
    <scope>NUCLEOTIDE SEQUENCE</scope>
    <source>
        <tissue evidence="2">Salivary gland</tissue>
    </source>
</reference>
<organism evidence="2">
    <name type="scientific">Ixodes ricinus</name>
    <name type="common">Common tick</name>
    <name type="synonym">Acarus ricinus</name>
    <dbReference type="NCBI Taxonomy" id="34613"/>
    <lineage>
        <taxon>Eukaryota</taxon>
        <taxon>Metazoa</taxon>
        <taxon>Ecdysozoa</taxon>
        <taxon>Arthropoda</taxon>
        <taxon>Chelicerata</taxon>
        <taxon>Arachnida</taxon>
        <taxon>Acari</taxon>
        <taxon>Parasitiformes</taxon>
        <taxon>Ixodida</taxon>
        <taxon>Ixodoidea</taxon>
        <taxon>Ixodidae</taxon>
        <taxon>Ixodinae</taxon>
        <taxon>Ixodes</taxon>
    </lineage>
</organism>
<name>A0A0K8R5J7_IXORI</name>
<sequence>MSTVEETTELKAGHPPAVKAGGMRITQHKVCTGHEKAPELKKEEGEEAAVGVSTSPPKQHIMISGVVARGDADFPTEAVQAYHNKPQASHDYRPAASKTNIIHQPRK</sequence>
<proteinExistence type="evidence at transcript level"/>
<dbReference type="EMBL" id="GADI01007675">
    <property type="protein sequence ID" value="JAA66133.1"/>
    <property type="molecule type" value="mRNA"/>
</dbReference>
<evidence type="ECO:0000313" key="2">
    <source>
        <dbReference type="EMBL" id="JAA66133.1"/>
    </source>
</evidence>
<dbReference type="PANTHER" id="PTHR13177:SF4">
    <property type="entry name" value="GEO09647P1"/>
    <property type="match status" value="1"/>
</dbReference>
<dbReference type="GO" id="GO:0034198">
    <property type="term" value="P:cellular response to amino acid starvation"/>
    <property type="evidence" value="ECO:0007669"/>
    <property type="project" value="TreeGrafter"/>
</dbReference>
<dbReference type="AlphaFoldDB" id="A0A0K8R5J7"/>
<protein>
    <submittedName>
        <fullName evidence="2">Putative death-associated protein 1</fullName>
    </submittedName>
</protein>